<comment type="caution">
    <text evidence="1">The sequence shown here is derived from an EMBL/GenBank/DDBJ whole genome shotgun (WGS) entry which is preliminary data.</text>
</comment>
<gene>
    <name evidence="1" type="ORF">ACEZDG_34760</name>
</gene>
<dbReference type="CDD" id="cd07326">
    <property type="entry name" value="M56_BlaR1_MecR1_like"/>
    <property type="match status" value="1"/>
</dbReference>
<proteinExistence type="predicted"/>
<reference evidence="1 2" key="1">
    <citation type="submission" date="2024-09" db="EMBL/GenBank/DDBJ databases">
        <authorList>
            <person name="Lee S.D."/>
        </authorList>
    </citation>
    <scope>NUCLEOTIDE SEQUENCE [LARGE SCALE GENOMIC DNA]</scope>
    <source>
        <strain evidence="1 2">N1-1</strain>
    </source>
</reference>
<dbReference type="Gene3D" id="3.30.2010.10">
    <property type="entry name" value="Metalloproteases ('zincins'), catalytic domain"/>
    <property type="match status" value="1"/>
</dbReference>
<evidence type="ECO:0000313" key="2">
    <source>
        <dbReference type="Proteomes" id="UP001592582"/>
    </source>
</evidence>
<keyword evidence="2" id="KW-1185">Reference proteome</keyword>
<sequence>MRLDVWAPLLLPLLVAPLLGLPSVRSLPDRLPPRAAAWLLLATAVGLSGAGAAALGLLALTALLHLPFVAALGHLALPFARHLAPAAVVPVGAAAGALLLVLAVRAARVLLRHRRGRAAAWALAGRRAGRHGDDGLVVLPDRAPDAYALPGGLLRPGRIVVTSGMLRTLAPAELAVLLAHEQAHLTGRHHRFLLLADLTTALHPLLRPLRDGVAYAVERWADEAAAVSVADRRLVARAIGRAALAGGGRAPLRMAAGPVPRRVAALLGTAPGRIRGRAASAAVLTAVLLAGVPALSLGLALDAARDLHAQVEAAQAATVRAEAPPHGPQSGQPGQPGPQRG</sequence>
<dbReference type="Proteomes" id="UP001592582">
    <property type="component" value="Unassembled WGS sequence"/>
</dbReference>
<dbReference type="EMBL" id="JBHEZX010000024">
    <property type="protein sequence ID" value="MFC1414437.1"/>
    <property type="molecule type" value="Genomic_DNA"/>
</dbReference>
<dbReference type="InterPro" id="IPR052173">
    <property type="entry name" value="Beta-lactam_resp_regulator"/>
</dbReference>
<dbReference type="Pfam" id="PF01435">
    <property type="entry name" value="Peptidase_M48"/>
    <property type="match status" value="1"/>
</dbReference>
<name>A0ABV6VL15_9ACTN</name>
<evidence type="ECO:0000313" key="1">
    <source>
        <dbReference type="EMBL" id="MFC1414437.1"/>
    </source>
</evidence>
<dbReference type="PANTHER" id="PTHR34978:SF3">
    <property type="entry name" value="SLR0241 PROTEIN"/>
    <property type="match status" value="1"/>
</dbReference>
<dbReference type="PANTHER" id="PTHR34978">
    <property type="entry name" value="POSSIBLE SENSOR-TRANSDUCER PROTEIN BLAR"/>
    <property type="match status" value="1"/>
</dbReference>
<organism evidence="1 2">
    <name type="scientific">Streptacidiphilus alkalitolerans</name>
    <dbReference type="NCBI Taxonomy" id="3342712"/>
    <lineage>
        <taxon>Bacteria</taxon>
        <taxon>Bacillati</taxon>
        <taxon>Actinomycetota</taxon>
        <taxon>Actinomycetes</taxon>
        <taxon>Kitasatosporales</taxon>
        <taxon>Streptomycetaceae</taxon>
        <taxon>Streptacidiphilus</taxon>
    </lineage>
</organism>
<accession>A0ABV6VL15</accession>
<dbReference type="InterPro" id="IPR001915">
    <property type="entry name" value="Peptidase_M48"/>
</dbReference>
<protein>
    <submittedName>
        <fullName evidence="1">M56 family metallopeptidase</fullName>
    </submittedName>
</protein>